<dbReference type="GeneID" id="97671569"/>
<dbReference type="EMBL" id="CXWC01000012">
    <property type="protein sequence ID" value="CTQ75190.1"/>
    <property type="molecule type" value="Genomic_DNA"/>
</dbReference>
<keyword evidence="1" id="KW-1133">Transmembrane helix</keyword>
<protein>
    <recommendedName>
        <fullName evidence="5">VPLPA-CTERM protein sorting domain-containing protein</fullName>
    </recommendedName>
</protein>
<proteinExistence type="predicted"/>
<accession>A0A0M6ZI07</accession>
<name>A0A0M6ZI07_9HYPH</name>
<evidence type="ECO:0000256" key="1">
    <source>
        <dbReference type="SAM" id="Phobius"/>
    </source>
</evidence>
<evidence type="ECO:0000313" key="4">
    <source>
        <dbReference type="Proteomes" id="UP000049983"/>
    </source>
</evidence>
<feature type="signal peptide" evidence="2">
    <location>
        <begin position="1"/>
        <end position="21"/>
    </location>
</feature>
<dbReference type="AlphaFoldDB" id="A0A0M6ZI07"/>
<keyword evidence="1" id="KW-0472">Membrane</keyword>
<keyword evidence="2" id="KW-0732">Signal</keyword>
<dbReference type="RefSeq" id="WP_144436150.1">
    <property type="nucleotide sequence ID" value="NZ_CXWA01000008.1"/>
</dbReference>
<organism evidence="3 4">
    <name type="scientific">Roseibium album</name>
    <dbReference type="NCBI Taxonomy" id="311410"/>
    <lineage>
        <taxon>Bacteria</taxon>
        <taxon>Pseudomonadati</taxon>
        <taxon>Pseudomonadota</taxon>
        <taxon>Alphaproteobacteria</taxon>
        <taxon>Hyphomicrobiales</taxon>
        <taxon>Stappiaceae</taxon>
        <taxon>Roseibium</taxon>
    </lineage>
</organism>
<feature type="transmembrane region" description="Helical" evidence="1">
    <location>
        <begin position="198"/>
        <end position="217"/>
    </location>
</feature>
<evidence type="ECO:0000256" key="2">
    <source>
        <dbReference type="SAM" id="SignalP"/>
    </source>
</evidence>
<feature type="chain" id="PRO_5009787805" description="VPLPA-CTERM protein sorting domain-containing protein" evidence="2">
    <location>
        <begin position="22"/>
        <end position="225"/>
    </location>
</feature>
<sequence>MRLQGLVIGAALSIMAFGAQAAPVTYQFTAEIFSVTDDIGLFDAVKTRDVVTGQFAIDPSDTASAIFSDSSLYFSPNAFVLATVEGITMSKKGSLIQVTNDSPVSYDSFDLSGSGAGDAGTGLGYRYSSVGVYFTNATNTETFTSLSIPAHLSLSDFEGHRDFAGFSFSGFLSETDFDKRDGFTAHITSLERVAPVPLPAGLPLLAAGVGLFGLVGWRRQRVSGS</sequence>
<dbReference type="Proteomes" id="UP000049983">
    <property type="component" value="Unassembled WGS sequence"/>
</dbReference>
<keyword evidence="1" id="KW-0812">Transmembrane</keyword>
<keyword evidence="4" id="KW-1185">Reference proteome</keyword>
<gene>
    <name evidence="3" type="ORF">LA5096_04265</name>
</gene>
<reference evidence="4" key="1">
    <citation type="submission" date="2015-07" db="EMBL/GenBank/DDBJ databases">
        <authorList>
            <person name="Rodrigo-Torres Lidia"/>
            <person name="Arahal R.David."/>
        </authorList>
    </citation>
    <scope>NUCLEOTIDE SEQUENCE [LARGE SCALE GENOMIC DNA]</scope>
    <source>
        <strain evidence="4">CECT 5096</strain>
    </source>
</reference>
<evidence type="ECO:0008006" key="5">
    <source>
        <dbReference type="Google" id="ProtNLM"/>
    </source>
</evidence>
<evidence type="ECO:0000313" key="3">
    <source>
        <dbReference type="EMBL" id="CTQ75190.1"/>
    </source>
</evidence>
<dbReference type="STRING" id="311410.LA5095_04438"/>